<feature type="non-terminal residue" evidence="2">
    <location>
        <position position="1"/>
    </location>
</feature>
<evidence type="ECO:0000313" key="2">
    <source>
        <dbReference type="EMBL" id="KAL0408285.1"/>
    </source>
</evidence>
<organism evidence="2">
    <name type="scientific">Sesamum radiatum</name>
    <name type="common">Black benniseed</name>
    <dbReference type="NCBI Taxonomy" id="300843"/>
    <lineage>
        <taxon>Eukaryota</taxon>
        <taxon>Viridiplantae</taxon>
        <taxon>Streptophyta</taxon>
        <taxon>Embryophyta</taxon>
        <taxon>Tracheophyta</taxon>
        <taxon>Spermatophyta</taxon>
        <taxon>Magnoliopsida</taxon>
        <taxon>eudicotyledons</taxon>
        <taxon>Gunneridae</taxon>
        <taxon>Pentapetalae</taxon>
        <taxon>asterids</taxon>
        <taxon>lamiids</taxon>
        <taxon>Lamiales</taxon>
        <taxon>Pedaliaceae</taxon>
        <taxon>Sesamum</taxon>
    </lineage>
</organism>
<dbReference type="EMBL" id="JACGWJ010000007">
    <property type="protein sequence ID" value="KAL0408285.1"/>
    <property type="molecule type" value="Genomic_DNA"/>
</dbReference>
<reference evidence="2" key="2">
    <citation type="journal article" date="2024" name="Plant">
        <title>Genomic evolution and insights into agronomic trait innovations of Sesamum species.</title>
        <authorList>
            <person name="Miao H."/>
            <person name="Wang L."/>
            <person name="Qu L."/>
            <person name="Liu H."/>
            <person name="Sun Y."/>
            <person name="Le M."/>
            <person name="Wang Q."/>
            <person name="Wei S."/>
            <person name="Zheng Y."/>
            <person name="Lin W."/>
            <person name="Duan Y."/>
            <person name="Cao H."/>
            <person name="Xiong S."/>
            <person name="Wang X."/>
            <person name="Wei L."/>
            <person name="Li C."/>
            <person name="Ma Q."/>
            <person name="Ju M."/>
            <person name="Zhao R."/>
            <person name="Li G."/>
            <person name="Mu C."/>
            <person name="Tian Q."/>
            <person name="Mei H."/>
            <person name="Zhang T."/>
            <person name="Gao T."/>
            <person name="Zhang H."/>
        </authorList>
    </citation>
    <scope>NUCLEOTIDE SEQUENCE</scope>
    <source>
        <strain evidence="2">G02</strain>
    </source>
</reference>
<reference evidence="2" key="1">
    <citation type="submission" date="2020-06" db="EMBL/GenBank/DDBJ databases">
        <authorList>
            <person name="Li T."/>
            <person name="Hu X."/>
            <person name="Zhang T."/>
            <person name="Song X."/>
            <person name="Zhang H."/>
            <person name="Dai N."/>
            <person name="Sheng W."/>
            <person name="Hou X."/>
            <person name="Wei L."/>
        </authorList>
    </citation>
    <scope>NUCLEOTIDE SEQUENCE</scope>
    <source>
        <strain evidence="2">G02</strain>
        <tissue evidence="2">Leaf</tissue>
    </source>
</reference>
<protein>
    <recommendedName>
        <fullName evidence="1">Reverse transcriptase zinc-binding domain-containing protein</fullName>
    </recommendedName>
</protein>
<sequence length="270" mass="31813">LPTTLLMEIQRMVSSFWWNNKGNWKIHWLGWRGFVTTSWKEILHVRYFPHGYIFTAKLRYRTSFTWRSLLTAQPLLLSGCQWKVGSGNSIRVCDDSCIPRPRSFKPITPPPMSPGILKVAYLIYPINRDWNMIKVEELFLPIDREVILNIPVSQSGGDDLIVWHYSTNGIFLVRRAYHLTCELDVDVSCSNRRIAQAWWRKLWQVNIPGKVKIFIWRTCFNILPMSSNLHRRIRETSSVCPHYHNEDENVLHAIMVCHFARQVWGLSNFK</sequence>
<proteinExistence type="predicted"/>
<accession>A0AAW2TUY7</accession>
<evidence type="ECO:0000259" key="1">
    <source>
        <dbReference type="Pfam" id="PF13966"/>
    </source>
</evidence>
<dbReference type="Pfam" id="PF13966">
    <property type="entry name" value="zf-RVT"/>
    <property type="match status" value="1"/>
</dbReference>
<comment type="caution">
    <text evidence="2">The sequence shown here is derived from an EMBL/GenBank/DDBJ whole genome shotgun (WGS) entry which is preliminary data.</text>
</comment>
<name>A0AAW2TUY7_SESRA</name>
<dbReference type="InterPro" id="IPR026960">
    <property type="entry name" value="RVT-Znf"/>
</dbReference>
<feature type="domain" description="Reverse transcriptase zinc-binding" evidence="1">
    <location>
        <begin position="190"/>
        <end position="264"/>
    </location>
</feature>
<dbReference type="AlphaFoldDB" id="A0AAW2TUY7"/>
<gene>
    <name evidence="2" type="ORF">Sradi_1762900</name>
</gene>